<evidence type="ECO:0000256" key="16">
    <source>
        <dbReference type="ARBA" id="ARBA00023239"/>
    </source>
</evidence>
<dbReference type="GO" id="GO:0047456">
    <property type="term" value="F:2-methylisocitrate dehydratase activity"/>
    <property type="evidence" value="ECO:0007669"/>
    <property type="project" value="UniProtKB-EC"/>
</dbReference>
<evidence type="ECO:0000256" key="12">
    <source>
        <dbReference type="ARBA" id="ARBA00022605"/>
    </source>
</evidence>
<evidence type="ECO:0000256" key="20">
    <source>
        <dbReference type="ARBA" id="ARBA00033025"/>
    </source>
</evidence>
<dbReference type="RefSeq" id="WP_096439300.1">
    <property type="nucleotide sequence ID" value="NZ_AP018164.1"/>
</dbReference>
<proteinExistence type="inferred from homology"/>
<comment type="catalytic activity">
    <reaction evidence="1">
        <text>(2S,3R)-3-hydroxybutane-1,2,3-tricarboxylate = 2-methyl-cis-aconitate + H2O</text>
        <dbReference type="Rhea" id="RHEA:17941"/>
        <dbReference type="ChEBI" id="CHEBI:15377"/>
        <dbReference type="ChEBI" id="CHEBI:57429"/>
        <dbReference type="ChEBI" id="CHEBI:57872"/>
        <dbReference type="EC" id="4.2.1.99"/>
    </reaction>
</comment>
<dbReference type="NCBIfam" id="NF009116">
    <property type="entry name" value="PRK12466.1"/>
    <property type="match status" value="1"/>
</dbReference>
<dbReference type="InterPro" id="IPR001030">
    <property type="entry name" value="Acoase/IPM_deHydtase_lsu_aba"/>
</dbReference>
<evidence type="ECO:0000256" key="5">
    <source>
        <dbReference type="ARBA" id="ARBA00004729"/>
    </source>
</evidence>
<dbReference type="InterPro" id="IPR018136">
    <property type="entry name" value="Aconitase_4Fe-4S_BS"/>
</dbReference>
<evidence type="ECO:0000256" key="1">
    <source>
        <dbReference type="ARBA" id="ARBA00000118"/>
    </source>
</evidence>
<evidence type="ECO:0000256" key="4">
    <source>
        <dbReference type="ARBA" id="ARBA00002695"/>
    </source>
</evidence>
<evidence type="ECO:0000256" key="7">
    <source>
        <dbReference type="ARBA" id="ARBA00007185"/>
    </source>
</evidence>
<evidence type="ECO:0000256" key="8">
    <source>
        <dbReference type="ARBA" id="ARBA00011998"/>
    </source>
</evidence>
<evidence type="ECO:0000256" key="2">
    <source>
        <dbReference type="ARBA" id="ARBA00000491"/>
    </source>
</evidence>
<dbReference type="PRINTS" id="PR00415">
    <property type="entry name" value="ACONITASE"/>
</dbReference>
<evidence type="ECO:0000256" key="18">
    <source>
        <dbReference type="ARBA" id="ARBA00030846"/>
    </source>
</evidence>
<evidence type="ECO:0000256" key="15">
    <source>
        <dbReference type="ARBA" id="ARBA00023014"/>
    </source>
</evidence>
<dbReference type="InterPro" id="IPR015931">
    <property type="entry name" value="Acnase/IPM_dHydase_lsu_aba_1/3"/>
</dbReference>
<comment type="cofactor">
    <cofactor evidence="3">
        <name>[4Fe-4S] cluster</name>
        <dbReference type="ChEBI" id="CHEBI:49883"/>
    </cofactor>
</comment>
<keyword evidence="12" id="KW-0028">Amino-acid biosynthesis</keyword>
<keyword evidence="22" id="KW-1185">Reference proteome</keyword>
<dbReference type="GO" id="GO:0003861">
    <property type="term" value="F:3-isopropylmalate dehydratase activity"/>
    <property type="evidence" value="ECO:0007669"/>
    <property type="project" value="UniProtKB-EC"/>
</dbReference>
<dbReference type="AlphaFoldDB" id="A0A1Z4EGW0"/>
<dbReference type="EC" id="4.2.1.33" evidence="8"/>
<dbReference type="InterPro" id="IPR036008">
    <property type="entry name" value="Aconitase_4Fe-4S_dom"/>
</dbReference>
<evidence type="ECO:0000256" key="17">
    <source>
        <dbReference type="ARBA" id="ARBA00023304"/>
    </source>
</evidence>
<dbReference type="Proteomes" id="UP000217736">
    <property type="component" value="Chromosome"/>
</dbReference>
<evidence type="ECO:0000256" key="11">
    <source>
        <dbReference type="ARBA" id="ARBA00022485"/>
    </source>
</evidence>
<protein>
    <recommendedName>
        <fullName evidence="19">(2R,3S)-2-methylisocitrate dehydratase</fullName>
        <ecNumber evidence="8">4.2.1.33</ecNumber>
        <ecNumber evidence="9">4.2.1.99</ecNumber>
    </recommendedName>
    <alternativeName>
        <fullName evidence="18">(2S,3R)-3-hydroxybutane-1,2,3-tricarboxylate dehydratase</fullName>
    </alternativeName>
    <alternativeName>
        <fullName evidence="20">Probable 2-methyl-cis-aconitate hydratase</fullName>
    </alternativeName>
</protein>
<comment type="similarity">
    <text evidence="7">Belongs to the aconitase/IPM isomerase family.</text>
</comment>
<reference evidence="22" key="1">
    <citation type="submission" date="2017-06" db="EMBL/GenBank/DDBJ databases">
        <title>Complete Genome Sequence of Mycobacterium shigaense.</title>
        <authorList>
            <person name="Fukano H."/>
            <person name="Yoshida M."/>
            <person name="Kazumi Y."/>
            <person name="Ogura Y."/>
            <person name="Mitarai S."/>
            <person name="Hayashi T."/>
            <person name="Hoshino Y."/>
        </authorList>
    </citation>
    <scope>NUCLEOTIDE SEQUENCE [LARGE SCALE GENOMIC DNA]</scope>
    <source>
        <strain evidence="22">UN-152</strain>
    </source>
</reference>
<evidence type="ECO:0000256" key="14">
    <source>
        <dbReference type="ARBA" id="ARBA00023004"/>
    </source>
</evidence>
<evidence type="ECO:0000256" key="9">
    <source>
        <dbReference type="ARBA" id="ARBA00013250"/>
    </source>
</evidence>
<dbReference type="EC" id="4.2.1.99" evidence="9"/>
<comment type="function">
    <text evidence="4">Catalyzes the isomerization between 2-isopropylmalate and 3-isopropylmalate, via the formation of 2-isopropylmaleate.</text>
</comment>
<dbReference type="PANTHER" id="PTHR43822:SF9">
    <property type="entry name" value="3-ISOPROPYLMALATE DEHYDRATASE"/>
    <property type="match status" value="1"/>
</dbReference>
<accession>A0A1Z4EGW0</accession>
<keyword evidence="17" id="KW-0100">Branched-chain amino acid biosynthesis</keyword>
<keyword evidence="13" id="KW-0479">Metal-binding</keyword>
<dbReference type="EMBL" id="AP018164">
    <property type="protein sequence ID" value="BAX92199.1"/>
    <property type="molecule type" value="Genomic_DNA"/>
</dbReference>
<dbReference type="KEGG" id="mshg:MSG_02050"/>
<dbReference type="GO" id="GO:0009098">
    <property type="term" value="P:L-leucine biosynthetic process"/>
    <property type="evidence" value="ECO:0007669"/>
    <property type="project" value="UniProtKB-KW"/>
</dbReference>
<evidence type="ECO:0000256" key="3">
    <source>
        <dbReference type="ARBA" id="ARBA00001966"/>
    </source>
</evidence>
<dbReference type="GO" id="GO:0046872">
    <property type="term" value="F:metal ion binding"/>
    <property type="evidence" value="ECO:0007669"/>
    <property type="project" value="UniProtKB-KW"/>
</dbReference>
<keyword evidence="15" id="KW-0411">Iron-sulfur</keyword>
<evidence type="ECO:0000256" key="19">
    <source>
        <dbReference type="ARBA" id="ARBA00031613"/>
    </source>
</evidence>
<organism evidence="21 22">
    <name type="scientific">Mycobacterium shigaense</name>
    <dbReference type="NCBI Taxonomy" id="722731"/>
    <lineage>
        <taxon>Bacteria</taxon>
        <taxon>Bacillati</taxon>
        <taxon>Actinomycetota</taxon>
        <taxon>Actinomycetes</taxon>
        <taxon>Mycobacteriales</taxon>
        <taxon>Mycobacteriaceae</taxon>
        <taxon>Mycobacterium</taxon>
        <taxon>Mycobacterium simiae complex</taxon>
    </lineage>
</organism>
<dbReference type="PROSITE" id="PS00450">
    <property type="entry name" value="ACONITASE_1"/>
    <property type="match status" value="1"/>
</dbReference>
<sequence>MTGQPRTIVDKIWDDHVVAELDDGTSLLYIDRVLLHDRSGGLALRALTDEGRSPLDRNLVFGTMDHVVDTRPNRDPSGSTPVPSGAMFIDTFREQAHRHQVSLFDVDDARQGISHVVFPEQGIALPGTTMICCDSHTPTLGAMGALAWGVGVTDCEHALATQTLAMKRPASMLVCFDGPLGHHVYAKDLNLALLAAIGANGATGHAIEFRGQAVSSLDIEGRLTLCNMATETGARTAVIAPDDTLLNFLAGRPYAPRGDDWAAATQAWQRLVSDPDALFTRTTHIDSAALVPHVTWGTSPAHGGAIDMAIPDPTDTADPAGTQQALQYMGLQPGRPLAGTAIDAAYIGSCTNARLSDLRVAAEVLRGHKVADGVTAMCVPGSTAVRRAAEAEGIDKIFVDAGVQWRESGCGMCFYAGGDRFPPGARVVSTTNRNFENRQGPGVRTHLASPATVAASAITGRLTDPREV</sequence>
<evidence type="ECO:0000313" key="22">
    <source>
        <dbReference type="Proteomes" id="UP000217736"/>
    </source>
</evidence>
<dbReference type="InterPro" id="IPR050067">
    <property type="entry name" value="IPM_dehydratase_rel_enz"/>
</dbReference>
<keyword evidence="11" id="KW-0004">4Fe-4S</keyword>
<dbReference type="GO" id="GO:0051539">
    <property type="term" value="F:4 iron, 4 sulfur cluster binding"/>
    <property type="evidence" value="ECO:0007669"/>
    <property type="project" value="UniProtKB-KW"/>
</dbReference>
<dbReference type="SUPFAM" id="SSF53732">
    <property type="entry name" value="Aconitase iron-sulfur domain"/>
    <property type="match status" value="1"/>
</dbReference>
<comment type="pathway">
    <text evidence="6">Organic acid metabolism; propanoate degradation.</text>
</comment>
<evidence type="ECO:0000256" key="6">
    <source>
        <dbReference type="ARBA" id="ARBA00005026"/>
    </source>
</evidence>
<evidence type="ECO:0000256" key="10">
    <source>
        <dbReference type="ARBA" id="ARBA00022430"/>
    </source>
</evidence>
<keyword evidence="10" id="KW-0432">Leucine biosynthesis</keyword>
<name>A0A1Z4EGW0_9MYCO</name>
<dbReference type="OrthoDB" id="9802769at2"/>
<keyword evidence="16 21" id="KW-0456">Lyase</keyword>
<evidence type="ECO:0000313" key="21">
    <source>
        <dbReference type="EMBL" id="BAX92199.1"/>
    </source>
</evidence>
<keyword evidence="14" id="KW-0408">Iron</keyword>
<dbReference type="UniPathway" id="UPA00946"/>
<dbReference type="Pfam" id="PF00330">
    <property type="entry name" value="Aconitase"/>
    <property type="match status" value="1"/>
</dbReference>
<gene>
    <name evidence="21" type="primary">leuC1</name>
    <name evidence="21" type="ORF">MSG_02050</name>
</gene>
<comment type="pathway">
    <text evidence="5">Amino-acid biosynthesis; L-leucine biosynthesis; L-leucine from 3-methyl-2-oxobutanoate: step 2/4.</text>
</comment>
<dbReference type="Gene3D" id="3.30.499.10">
    <property type="entry name" value="Aconitase, domain 3"/>
    <property type="match status" value="2"/>
</dbReference>
<dbReference type="PANTHER" id="PTHR43822">
    <property type="entry name" value="HOMOACONITASE, MITOCHONDRIAL-RELATED"/>
    <property type="match status" value="1"/>
</dbReference>
<dbReference type="NCBIfam" id="NF004016">
    <property type="entry name" value="PRK05478.1"/>
    <property type="match status" value="1"/>
</dbReference>
<evidence type="ECO:0000256" key="13">
    <source>
        <dbReference type="ARBA" id="ARBA00022723"/>
    </source>
</evidence>
<comment type="catalytic activity">
    <reaction evidence="2">
        <text>(2R,3S)-3-isopropylmalate = (2S)-2-isopropylmalate</text>
        <dbReference type="Rhea" id="RHEA:32287"/>
        <dbReference type="ChEBI" id="CHEBI:1178"/>
        <dbReference type="ChEBI" id="CHEBI:35121"/>
        <dbReference type="EC" id="4.2.1.33"/>
    </reaction>
</comment>